<dbReference type="InterPro" id="IPR020846">
    <property type="entry name" value="MFS_dom"/>
</dbReference>
<evidence type="ECO:0000256" key="5">
    <source>
        <dbReference type="ARBA" id="ARBA00023136"/>
    </source>
</evidence>
<evidence type="ECO:0000256" key="7">
    <source>
        <dbReference type="SAM" id="Phobius"/>
    </source>
</evidence>
<feature type="transmembrane region" description="Helical" evidence="7">
    <location>
        <begin position="425"/>
        <end position="446"/>
    </location>
</feature>
<evidence type="ECO:0000313" key="10">
    <source>
        <dbReference type="Proteomes" id="UP000214603"/>
    </source>
</evidence>
<dbReference type="PROSITE" id="PS51257">
    <property type="entry name" value="PROKAR_LIPOPROTEIN"/>
    <property type="match status" value="1"/>
</dbReference>
<reference evidence="10" key="1">
    <citation type="submission" date="2017-06" db="EMBL/GenBank/DDBJ databases">
        <title>Herbaspirillum phytohormonus sp. nov., isolated from the root nodule of Robinia pseudoacacia in lead-zinc mine.</title>
        <authorList>
            <person name="Fan M."/>
            <person name="Lin Y."/>
        </authorList>
    </citation>
    <scope>NUCLEOTIDE SEQUENCE [LARGE SCALE GENOMIC DNA]</scope>
    <source>
        <strain evidence="10">SC-089</strain>
    </source>
</reference>
<evidence type="ECO:0000259" key="8">
    <source>
        <dbReference type="PROSITE" id="PS50850"/>
    </source>
</evidence>
<keyword evidence="3 7" id="KW-0812">Transmembrane</keyword>
<feature type="transmembrane region" description="Helical" evidence="7">
    <location>
        <begin position="86"/>
        <end position="105"/>
    </location>
</feature>
<accession>A0A225M2R6</accession>
<evidence type="ECO:0000256" key="6">
    <source>
        <dbReference type="SAM" id="MobiDB-lite"/>
    </source>
</evidence>
<comment type="subcellular location">
    <subcellularLocation>
        <location evidence="1">Membrane</location>
        <topology evidence="1">Multi-pass membrane protein</topology>
    </subcellularLocation>
</comment>
<dbReference type="Pfam" id="PF07690">
    <property type="entry name" value="MFS_1"/>
    <property type="match status" value="1"/>
</dbReference>
<feature type="transmembrane region" description="Helical" evidence="7">
    <location>
        <begin position="141"/>
        <end position="160"/>
    </location>
</feature>
<keyword evidence="4 7" id="KW-1133">Transmembrane helix</keyword>
<dbReference type="GO" id="GO:0016020">
    <property type="term" value="C:membrane"/>
    <property type="evidence" value="ECO:0007669"/>
    <property type="project" value="UniProtKB-SubCell"/>
</dbReference>
<feature type="transmembrane region" description="Helical" evidence="7">
    <location>
        <begin position="329"/>
        <end position="349"/>
    </location>
</feature>
<dbReference type="PANTHER" id="PTHR42718">
    <property type="entry name" value="MAJOR FACILITATOR SUPERFAMILY MULTIDRUG TRANSPORTER MFSC"/>
    <property type="match status" value="1"/>
</dbReference>
<feature type="transmembrane region" description="Helical" evidence="7">
    <location>
        <begin position="200"/>
        <end position="220"/>
    </location>
</feature>
<evidence type="ECO:0000256" key="3">
    <source>
        <dbReference type="ARBA" id="ARBA00022692"/>
    </source>
</evidence>
<dbReference type="CDD" id="cd17321">
    <property type="entry name" value="MFS_MMR_MDR_like"/>
    <property type="match status" value="1"/>
</dbReference>
<comment type="caution">
    <text evidence="9">The sequence shown here is derived from an EMBL/GenBank/DDBJ whole genome shotgun (WGS) entry which is preliminary data.</text>
</comment>
<evidence type="ECO:0000256" key="2">
    <source>
        <dbReference type="ARBA" id="ARBA00022448"/>
    </source>
</evidence>
<organism evidence="9 10">
    <name type="scientific">Candidimonas nitroreducens</name>
    <dbReference type="NCBI Taxonomy" id="683354"/>
    <lineage>
        <taxon>Bacteria</taxon>
        <taxon>Pseudomonadati</taxon>
        <taxon>Pseudomonadota</taxon>
        <taxon>Betaproteobacteria</taxon>
        <taxon>Burkholderiales</taxon>
        <taxon>Alcaligenaceae</taxon>
        <taxon>Candidimonas</taxon>
    </lineage>
</organism>
<proteinExistence type="predicted"/>
<dbReference type="InterPro" id="IPR005829">
    <property type="entry name" value="Sugar_transporter_CS"/>
</dbReference>
<dbReference type="InterPro" id="IPR011701">
    <property type="entry name" value="MFS"/>
</dbReference>
<feature type="transmembrane region" description="Helical" evidence="7">
    <location>
        <begin position="393"/>
        <end position="418"/>
    </location>
</feature>
<gene>
    <name evidence="9" type="ORF">CEY11_20105</name>
</gene>
<keyword evidence="10" id="KW-1185">Reference proteome</keyword>
<dbReference type="InterPro" id="IPR036259">
    <property type="entry name" value="MFS_trans_sf"/>
</dbReference>
<dbReference type="Gene3D" id="1.20.1720.10">
    <property type="entry name" value="Multidrug resistance protein D"/>
    <property type="match status" value="1"/>
</dbReference>
<keyword evidence="2" id="KW-0813">Transport</keyword>
<keyword evidence="5 7" id="KW-0472">Membrane</keyword>
<feature type="transmembrane region" description="Helical" evidence="7">
    <location>
        <begin position="295"/>
        <end position="317"/>
    </location>
</feature>
<name>A0A225M2R6_9BURK</name>
<feature type="transmembrane region" description="Helical" evidence="7">
    <location>
        <begin position="112"/>
        <end position="135"/>
    </location>
</feature>
<sequence>MTTQNRCIRPASGAGRSEAPAQAPVAAQACPHIQQRADEPRTLVLMALCLAVLVAQIDTAVVNLGMDPIAAYFKTDVRAMQWVADAYNLVYAIMLLTGGLLADLLGRKKIFVTGAALFTAASVLCGCAASMAPLIAGRALAGMGAALMIPASLAILRVVWHDEAGRARALGIWAGCNGLAFAIAPALGGLAIEWLGWRSIFFLVVPVGVGTIALALRAVPESSDRQGRRFDFAAQALSAAALGMLALSAIEASRNHTLAGYALAASILAGAGFIRVEAVRGSAAMVPLDIFRQPAFRGALAATAGMTFGMYGLLFLLPMTWQARHTLDAMQAGLALMPMALIFVLVSSWTGRLAEIMGTPVLTCGGVALIGGGLLAVGAAASSTTVLPAEAGLLAAGIGMGLATGPLMGVAIGAVPAAQSGIASALINVARMAGATLGVAALGAIYAVEADATHGLRLAMYAGGGVQIACALAAWSAIRAGRAARRRAI</sequence>
<dbReference type="GO" id="GO:0022857">
    <property type="term" value="F:transmembrane transporter activity"/>
    <property type="evidence" value="ECO:0007669"/>
    <property type="project" value="InterPro"/>
</dbReference>
<feature type="transmembrane region" description="Helical" evidence="7">
    <location>
        <begin position="256"/>
        <end position="274"/>
    </location>
</feature>
<evidence type="ECO:0000256" key="4">
    <source>
        <dbReference type="ARBA" id="ARBA00022989"/>
    </source>
</evidence>
<feature type="transmembrane region" description="Helical" evidence="7">
    <location>
        <begin position="232"/>
        <end position="250"/>
    </location>
</feature>
<protein>
    <submittedName>
        <fullName evidence="9">MFS transporter</fullName>
    </submittedName>
</protein>
<dbReference type="EMBL" id="NJIH01000012">
    <property type="protein sequence ID" value="OWT55635.1"/>
    <property type="molecule type" value="Genomic_DNA"/>
</dbReference>
<dbReference type="SUPFAM" id="SSF103473">
    <property type="entry name" value="MFS general substrate transporter"/>
    <property type="match status" value="1"/>
</dbReference>
<dbReference type="PANTHER" id="PTHR42718:SF9">
    <property type="entry name" value="MAJOR FACILITATOR SUPERFAMILY MULTIDRUG TRANSPORTER MFSC"/>
    <property type="match status" value="1"/>
</dbReference>
<dbReference type="AlphaFoldDB" id="A0A225M2R6"/>
<dbReference type="Gene3D" id="1.20.1250.20">
    <property type="entry name" value="MFS general substrate transporter like domains"/>
    <property type="match status" value="1"/>
</dbReference>
<dbReference type="PROSITE" id="PS00216">
    <property type="entry name" value="SUGAR_TRANSPORT_1"/>
    <property type="match status" value="1"/>
</dbReference>
<feature type="domain" description="Major facilitator superfamily (MFS) profile" evidence="8">
    <location>
        <begin position="44"/>
        <end position="482"/>
    </location>
</feature>
<feature type="transmembrane region" description="Helical" evidence="7">
    <location>
        <begin position="458"/>
        <end position="478"/>
    </location>
</feature>
<feature type="transmembrane region" description="Helical" evidence="7">
    <location>
        <begin position="172"/>
        <end position="194"/>
    </location>
</feature>
<evidence type="ECO:0000256" key="1">
    <source>
        <dbReference type="ARBA" id="ARBA00004141"/>
    </source>
</evidence>
<feature type="transmembrane region" description="Helical" evidence="7">
    <location>
        <begin position="43"/>
        <end position="66"/>
    </location>
</feature>
<evidence type="ECO:0000313" key="9">
    <source>
        <dbReference type="EMBL" id="OWT55635.1"/>
    </source>
</evidence>
<dbReference type="OrthoDB" id="9807274at2"/>
<dbReference type="PROSITE" id="PS50850">
    <property type="entry name" value="MFS"/>
    <property type="match status" value="1"/>
</dbReference>
<feature type="region of interest" description="Disordered" evidence="6">
    <location>
        <begin position="1"/>
        <end position="20"/>
    </location>
</feature>
<dbReference type="Proteomes" id="UP000214603">
    <property type="component" value="Unassembled WGS sequence"/>
</dbReference>
<feature type="transmembrane region" description="Helical" evidence="7">
    <location>
        <begin position="361"/>
        <end position="381"/>
    </location>
</feature>